<evidence type="ECO:0000256" key="1">
    <source>
        <dbReference type="ARBA" id="ARBA00004141"/>
    </source>
</evidence>
<keyword evidence="4 6" id="KW-1133">Transmembrane helix</keyword>
<evidence type="ECO:0000313" key="7">
    <source>
        <dbReference type="EMBL" id="KAE8395024.1"/>
    </source>
</evidence>
<dbReference type="Proteomes" id="UP000326877">
    <property type="component" value="Unassembled WGS sequence"/>
</dbReference>
<evidence type="ECO:0000256" key="5">
    <source>
        <dbReference type="ARBA" id="ARBA00023136"/>
    </source>
</evidence>
<dbReference type="GO" id="GO:0016829">
    <property type="term" value="F:lyase activity"/>
    <property type="evidence" value="ECO:0007669"/>
    <property type="project" value="InterPro"/>
</dbReference>
<dbReference type="PANTHER" id="PTHR42038:SF2">
    <property type="entry name" value="TERPENE CYCLASE AUSL"/>
    <property type="match status" value="1"/>
</dbReference>
<feature type="transmembrane region" description="Helical" evidence="6">
    <location>
        <begin position="48"/>
        <end position="68"/>
    </location>
</feature>
<evidence type="ECO:0000256" key="3">
    <source>
        <dbReference type="ARBA" id="ARBA00022692"/>
    </source>
</evidence>
<reference evidence="7" key="1">
    <citation type="submission" date="2019-04" db="EMBL/GenBank/DDBJ databases">
        <title>Friends and foes A comparative genomics studyof 23 Aspergillus species from section Flavi.</title>
        <authorList>
            <consortium name="DOE Joint Genome Institute"/>
            <person name="Kjaerbolling I."/>
            <person name="Vesth T."/>
            <person name="Frisvad J.C."/>
            <person name="Nybo J.L."/>
            <person name="Theobald S."/>
            <person name="Kildgaard S."/>
            <person name="Isbrandt T."/>
            <person name="Kuo A."/>
            <person name="Sato A."/>
            <person name="Lyhne E.K."/>
            <person name="Kogle M.E."/>
            <person name="Wiebenga A."/>
            <person name="Kun R.S."/>
            <person name="Lubbers R.J."/>
            <person name="Makela M.R."/>
            <person name="Barry K."/>
            <person name="Chovatia M."/>
            <person name="Clum A."/>
            <person name="Daum C."/>
            <person name="Haridas S."/>
            <person name="He G."/>
            <person name="LaButti K."/>
            <person name="Lipzen A."/>
            <person name="Mondo S."/>
            <person name="Riley R."/>
            <person name="Salamov A."/>
            <person name="Simmons B.A."/>
            <person name="Magnuson J.K."/>
            <person name="Henrissat B."/>
            <person name="Mortensen U.H."/>
            <person name="Larsen T.O."/>
            <person name="Devries R.P."/>
            <person name="Grigoriev I.V."/>
            <person name="Machida M."/>
            <person name="Baker S.E."/>
            <person name="Andersen M.R."/>
        </authorList>
    </citation>
    <scope>NUCLEOTIDE SEQUENCE [LARGE SCALE GENOMIC DNA]</scope>
    <source>
        <strain evidence="7">IBT 14317</strain>
    </source>
</reference>
<dbReference type="AlphaFoldDB" id="A0A5N7CLE4"/>
<feature type="transmembrane region" description="Helical" evidence="6">
    <location>
        <begin position="16"/>
        <end position="36"/>
    </location>
</feature>
<dbReference type="Pfam" id="PF25129">
    <property type="entry name" value="Pyr4-TMTC"/>
    <property type="match status" value="1"/>
</dbReference>
<accession>A0A5N7CLE4</accession>
<gene>
    <name evidence="7" type="ORF">BDV23DRAFT_195283</name>
</gene>
<dbReference type="GO" id="GO:0016020">
    <property type="term" value="C:membrane"/>
    <property type="evidence" value="ECO:0007669"/>
    <property type="project" value="UniProtKB-SubCell"/>
</dbReference>
<evidence type="ECO:0000256" key="4">
    <source>
        <dbReference type="ARBA" id="ARBA00022989"/>
    </source>
</evidence>
<name>A0A5N7CLE4_PETAA</name>
<protein>
    <recommendedName>
        <fullName evidence="8">Integral membrane protein</fullName>
    </recommendedName>
</protein>
<dbReference type="PANTHER" id="PTHR42038">
    <property type="match status" value="1"/>
</dbReference>
<evidence type="ECO:0008006" key="8">
    <source>
        <dbReference type="Google" id="ProtNLM"/>
    </source>
</evidence>
<feature type="transmembrane region" description="Helical" evidence="6">
    <location>
        <begin position="74"/>
        <end position="95"/>
    </location>
</feature>
<keyword evidence="5 6" id="KW-0472">Membrane</keyword>
<feature type="transmembrane region" description="Helical" evidence="6">
    <location>
        <begin position="138"/>
        <end position="161"/>
    </location>
</feature>
<keyword evidence="3 6" id="KW-0812">Transmembrane</keyword>
<organism evidence="7">
    <name type="scientific">Petromyces alliaceus</name>
    <name type="common">Aspergillus alliaceus</name>
    <dbReference type="NCBI Taxonomy" id="209559"/>
    <lineage>
        <taxon>Eukaryota</taxon>
        <taxon>Fungi</taxon>
        <taxon>Dikarya</taxon>
        <taxon>Ascomycota</taxon>
        <taxon>Pezizomycotina</taxon>
        <taxon>Eurotiomycetes</taxon>
        <taxon>Eurotiomycetidae</taxon>
        <taxon>Eurotiales</taxon>
        <taxon>Aspergillaceae</taxon>
        <taxon>Aspergillus</taxon>
        <taxon>Aspergillus subgen. Circumdati</taxon>
    </lineage>
</organism>
<dbReference type="EMBL" id="ML735220">
    <property type="protein sequence ID" value="KAE8395024.1"/>
    <property type="molecule type" value="Genomic_DNA"/>
</dbReference>
<feature type="transmembrane region" description="Helical" evidence="6">
    <location>
        <begin position="205"/>
        <end position="227"/>
    </location>
</feature>
<dbReference type="OrthoDB" id="5294024at2759"/>
<sequence length="243" mass="26951">MDGFDSSSAPAEYQDIAWMAHGFTLVMGIGWVINYVGMVYKSFQDRTYGMAIMPLCSNISWEIVYGLIYPSKNLVEQAVILSGLAINLAVMYAAIKFAPNEWVHAPLVMGNLPLIFLLGIIGSITGHIALAVEIGPGLAYSWGAAFCQLLLSIGGLCQLLTRGRTRGGSYTLWLSRFLGSCCTVGVAWVRCTYWPEAFSWLKSPLVLWCLAIFFFVDASYGVFFYYIQKLERTNGIDNTRKDV</sequence>
<dbReference type="InterPro" id="IPR039020">
    <property type="entry name" value="PaxB-like"/>
</dbReference>
<comment type="subcellular location">
    <subcellularLocation>
        <location evidence="1">Membrane</location>
        <topology evidence="1">Multi-pass membrane protein</topology>
    </subcellularLocation>
</comment>
<proteinExistence type="inferred from homology"/>
<evidence type="ECO:0000256" key="2">
    <source>
        <dbReference type="ARBA" id="ARBA00006757"/>
    </source>
</evidence>
<evidence type="ECO:0000256" key="6">
    <source>
        <dbReference type="SAM" id="Phobius"/>
    </source>
</evidence>
<feature type="transmembrane region" description="Helical" evidence="6">
    <location>
        <begin position="107"/>
        <end position="132"/>
    </location>
</feature>
<feature type="transmembrane region" description="Helical" evidence="6">
    <location>
        <begin position="173"/>
        <end position="193"/>
    </location>
</feature>
<comment type="similarity">
    <text evidence="2">Belongs to the paxB family.</text>
</comment>